<dbReference type="PANTHER" id="PTHR15108">
    <property type="entry name" value="N-ACYLGLUCOSAMINE-2-EPIMERASE"/>
    <property type="match status" value="1"/>
</dbReference>
<dbReference type="InterPro" id="IPR012341">
    <property type="entry name" value="6hp_glycosidase-like_sf"/>
</dbReference>
<reference evidence="3 4" key="1">
    <citation type="submission" date="2015-10" db="EMBL/GenBank/DDBJ databases">
        <title>Draft Genome of Actinomyces odontolyticus subsp. actinosynbacter strain XH001.</title>
        <authorList>
            <person name="Mclean J.S."/>
            <person name="He X."/>
        </authorList>
    </citation>
    <scope>NUCLEOTIDE SEQUENCE [LARGE SCALE GENOMIC DNA]</scope>
    <source>
        <strain evidence="3 4">XH001</strain>
    </source>
</reference>
<dbReference type="SUPFAM" id="SSF48208">
    <property type="entry name" value="Six-hairpin glycosidases"/>
    <property type="match status" value="1"/>
</dbReference>
<evidence type="ECO:0000256" key="2">
    <source>
        <dbReference type="ARBA" id="ARBA00023235"/>
    </source>
</evidence>
<dbReference type="GO" id="GO:0016853">
    <property type="term" value="F:isomerase activity"/>
    <property type="evidence" value="ECO:0007669"/>
    <property type="project" value="UniProtKB-KW"/>
</dbReference>
<dbReference type="OrthoDB" id="9806359at2"/>
<proteinExistence type="inferred from homology"/>
<organism evidence="3 4">
    <name type="scientific">Schaalia odontolytica</name>
    <dbReference type="NCBI Taxonomy" id="1660"/>
    <lineage>
        <taxon>Bacteria</taxon>
        <taxon>Bacillati</taxon>
        <taxon>Actinomycetota</taxon>
        <taxon>Actinomycetes</taxon>
        <taxon>Actinomycetales</taxon>
        <taxon>Actinomycetaceae</taxon>
        <taxon>Schaalia</taxon>
    </lineage>
</organism>
<keyword evidence="2" id="KW-0413">Isomerase</keyword>
<dbReference type="Pfam" id="PF07221">
    <property type="entry name" value="GlcNAc_2-epim"/>
    <property type="match status" value="1"/>
</dbReference>
<dbReference type="GO" id="GO:0005975">
    <property type="term" value="P:carbohydrate metabolic process"/>
    <property type="evidence" value="ECO:0007669"/>
    <property type="project" value="InterPro"/>
</dbReference>
<dbReference type="Gene3D" id="1.50.10.10">
    <property type="match status" value="1"/>
</dbReference>
<dbReference type="EMBL" id="LLVT01000001">
    <property type="protein sequence ID" value="KSW12922.1"/>
    <property type="molecule type" value="Genomic_DNA"/>
</dbReference>
<dbReference type="AlphaFoldDB" id="A0A0V8RY85"/>
<evidence type="ECO:0000313" key="3">
    <source>
        <dbReference type="EMBL" id="KSW12922.1"/>
    </source>
</evidence>
<dbReference type="InterPro" id="IPR010819">
    <property type="entry name" value="AGE/CE"/>
</dbReference>
<protein>
    <submittedName>
        <fullName evidence="3">N-acylglucosamine 2-epimerase</fullName>
    </submittedName>
</protein>
<dbReference type="InterPro" id="IPR008928">
    <property type="entry name" value="6-hairpin_glycosidase_sf"/>
</dbReference>
<dbReference type="RefSeq" id="WP_060565748.1">
    <property type="nucleotide sequence ID" value="NZ_CP040006.1"/>
</dbReference>
<comment type="similarity">
    <text evidence="1">Belongs to the N-acylglucosamine 2-epimerase family.</text>
</comment>
<gene>
    <name evidence="3" type="ORF">APY09_00720</name>
</gene>
<sequence length="424" mass="45415">MNAPWNNEDLRRAFDADFDALVAFASRSKARVGFAFLRADGQVDLGRPLDARISARMTHVFALAQMRGIEGAAHLVNHGLAALAGPLRAPNGSWYAEVVPTSENSATPVPRAVFSQRAQSAMIGAAAAAAMVGHEEARDLLADLEADQDQRWWDPCAGAVREEIDAATGSRSPLRRLSTNLDTAQAYLAAWEATGERVWFDRARSILRLVGEIAARCAFALPDLYDEEWRPLPASCDQAPVELIRPGDTLPGLGFKAARLIGQTYAILTHMGEKPGPWMIDTATALYDRALADGWTDEGVGGIVYTLDPTGVVAAPQRMHWVVCEAASAARVLAEVVDPSRAEDLAVDYARAVAWADSHARAGMGRWIHEVAPDGSVSMLVWEGRPDALTAARMLARGAAPIHLTVTGATAARYASQASQSASS</sequence>
<accession>A0A0V8RY85</accession>
<name>A0A0V8RY85_9ACTO</name>
<comment type="caution">
    <text evidence="3">The sequence shown here is derived from an EMBL/GenBank/DDBJ whole genome shotgun (WGS) entry which is preliminary data.</text>
</comment>
<evidence type="ECO:0000313" key="4">
    <source>
        <dbReference type="Proteomes" id="UP000054686"/>
    </source>
</evidence>
<dbReference type="Proteomes" id="UP000054686">
    <property type="component" value="Unassembled WGS sequence"/>
</dbReference>
<evidence type="ECO:0000256" key="1">
    <source>
        <dbReference type="ARBA" id="ARBA00008558"/>
    </source>
</evidence>